<dbReference type="EMBL" id="KN818355">
    <property type="protein sequence ID" value="KIL57869.1"/>
    <property type="molecule type" value="Genomic_DNA"/>
</dbReference>
<proteinExistence type="predicted"/>
<dbReference type="STRING" id="946122.A0A0C2SUX0"/>
<dbReference type="Proteomes" id="UP000054549">
    <property type="component" value="Unassembled WGS sequence"/>
</dbReference>
<reference evidence="1 2" key="1">
    <citation type="submission" date="2014-04" db="EMBL/GenBank/DDBJ databases">
        <title>Evolutionary Origins and Diversification of the Mycorrhizal Mutualists.</title>
        <authorList>
            <consortium name="DOE Joint Genome Institute"/>
            <consortium name="Mycorrhizal Genomics Consortium"/>
            <person name="Kohler A."/>
            <person name="Kuo A."/>
            <person name="Nagy L.G."/>
            <person name="Floudas D."/>
            <person name="Copeland A."/>
            <person name="Barry K.W."/>
            <person name="Cichocki N."/>
            <person name="Veneault-Fourrey C."/>
            <person name="LaButti K."/>
            <person name="Lindquist E.A."/>
            <person name="Lipzen A."/>
            <person name="Lundell T."/>
            <person name="Morin E."/>
            <person name="Murat C."/>
            <person name="Riley R."/>
            <person name="Ohm R."/>
            <person name="Sun H."/>
            <person name="Tunlid A."/>
            <person name="Henrissat B."/>
            <person name="Grigoriev I.V."/>
            <person name="Hibbett D.S."/>
            <person name="Martin F."/>
        </authorList>
    </citation>
    <scope>NUCLEOTIDE SEQUENCE [LARGE SCALE GENOMIC DNA]</scope>
    <source>
        <strain evidence="1 2">Koide BX008</strain>
    </source>
</reference>
<accession>A0A0C2SUX0</accession>
<gene>
    <name evidence="1" type="ORF">M378DRAFT_188366</name>
</gene>
<sequence length="215" mass="24098">MAHITRPAKSGSDWTQNDFVAYNVKVVYQNAGTFFQSPALPPLLSSPIDTHDEDVYALLRTLDLAMAPSPSRESAVDDFAVDLFRALGYTRRGRVARTRKYIPFFICGEQRRAKTDVSIVGDTNILNTTRVRTLELPLDSKIMPGIIMKEASPIFYKVHVATALTGAIALGKVETIVYAHLPSLPRPARDWSDGMKPLDNRRLLLSCYEAFRHFL</sequence>
<dbReference type="OrthoDB" id="3258141at2759"/>
<name>A0A0C2SUX0_AMAMK</name>
<evidence type="ECO:0000313" key="1">
    <source>
        <dbReference type="EMBL" id="KIL57869.1"/>
    </source>
</evidence>
<protein>
    <submittedName>
        <fullName evidence="1">Uncharacterized protein</fullName>
    </submittedName>
</protein>
<organism evidence="1 2">
    <name type="scientific">Amanita muscaria (strain Koide BX008)</name>
    <dbReference type="NCBI Taxonomy" id="946122"/>
    <lineage>
        <taxon>Eukaryota</taxon>
        <taxon>Fungi</taxon>
        <taxon>Dikarya</taxon>
        <taxon>Basidiomycota</taxon>
        <taxon>Agaricomycotina</taxon>
        <taxon>Agaricomycetes</taxon>
        <taxon>Agaricomycetidae</taxon>
        <taxon>Agaricales</taxon>
        <taxon>Pluteineae</taxon>
        <taxon>Amanitaceae</taxon>
        <taxon>Amanita</taxon>
    </lineage>
</organism>
<evidence type="ECO:0000313" key="2">
    <source>
        <dbReference type="Proteomes" id="UP000054549"/>
    </source>
</evidence>
<dbReference type="InParanoid" id="A0A0C2SUX0"/>
<keyword evidence="2" id="KW-1185">Reference proteome</keyword>
<dbReference type="HOGENOM" id="CLU_078038_0_0_1"/>
<dbReference type="AlphaFoldDB" id="A0A0C2SUX0"/>